<protein>
    <submittedName>
        <fullName evidence="1">Uncharacterized protein</fullName>
    </submittedName>
</protein>
<dbReference type="AlphaFoldDB" id="A0A8S1R3B2"/>
<dbReference type="Proteomes" id="UP000692954">
    <property type="component" value="Unassembled WGS sequence"/>
</dbReference>
<reference evidence="1" key="1">
    <citation type="submission" date="2021-01" db="EMBL/GenBank/DDBJ databases">
        <authorList>
            <consortium name="Genoscope - CEA"/>
            <person name="William W."/>
        </authorList>
    </citation>
    <scope>NUCLEOTIDE SEQUENCE</scope>
</reference>
<comment type="caution">
    <text evidence="1">The sequence shown here is derived from an EMBL/GenBank/DDBJ whole genome shotgun (WGS) entry which is preliminary data.</text>
</comment>
<evidence type="ECO:0000313" key="1">
    <source>
        <dbReference type="EMBL" id="CAD8121592.1"/>
    </source>
</evidence>
<proteinExistence type="predicted"/>
<dbReference type="EMBL" id="CAJJDN010000133">
    <property type="protein sequence ID" value="CAD8121592.1"/>
    <property type="molecule type" value="Genomic_DNA"/>
</dbReference>
<name>A0A8S1R3B2_9CILI</name>
<sequence>MLDLLFEIELPQEQQESHISQNYKLLKRRDNKQKKELK</sequence>
<gene>
    <name evidence="1" type="ORF">PSON_ATCC_30995.1.T1330062</name>
</gene>
<keyword evidence="2" id="KW-1185">Reference proteome</keyword>
<evidence type="ECO:0000313" key="2">
    <source>
        <dbReference type="Proteomes" id="UP000692954"/>
    </source>
</evidence>
<organism evidence="1 2">
    <name type="scientific">Paramecium sonneborni</name>
    <dbReference type="NCBI Taxonomy" id="65129"/>
    <lineage>
        <taxon>Eukaryota</taxon>
        <taxon>Sar</taxon>
        <taxon>Alveolata</taxon>
        <taxon>Ciliophora</taxon>
        <taxon>Intramacronucleata</taxon>
        <taxon>Oligohymenophorea</taxon>
        <taxon>Peniculida</taxon>
        <taxon>Parameciidae</taxon>
        <taxon>Paramecium</taxon>
    </lineage>
</organism>
<accession>A0A8S1R3B2</accession>